<organism evidence="1 2">
    <name type="scientific">Vararia minispora EC-137</name>
    <dbReference type="NCBI Taxonomy" id="1314806"/>
    <lineage>
        <taxon>Eukaryota</taxon>
        <taxon>Fungi</taxon>
        <taxon>Dikarya</taxon>
        <taxon>Basidiomycota</taxon>
        <taxon>Agaricomycotina</taxon>
        <taxon>Agaricomycetes</taxon>
        <taxon>Russulales</taxon>
        <taxon>Lachnocladiaceae</taxon>
        <taxon>Vararia</taxon>
    </lineage>
</organism>
<proteinExistence type="predicted"/>
<accession>A0ACB8QMB1</accession>
<reference evidence="1" key="1">
    <citation type="submission" date="2021-02" db="EMBL/GenBank/DDBJ databases">
        <authorList>
            <consortium name="DOE Joint Genome Institute"/>
            <person name="Ahrendt S."/>
            <person name="Looney B.P."/>
            <person name="Miyauchi S."/>
            <person name="Morin E."/>
            <person name="Drula E."/>
            <person name="Courty P.E."/>
            <person name="Chicoki N."/>
            <person name="Fauchery L."/>
            <person name="Kohler A."/>
            <person name="Kuo A."/>
            <person name="Labutti K."/>
            <person name="Pangilinan J."/>
            <person name="Lipzen A."/>
            <person name="Riley R."/>
            <person name="Andreopoulos W."/>
            <person name="He G."/>
            <person name="Johnson J."/>
            <person name="Barry K.W."/>
            <person name="Grigoriev I.V."/>
            <person name="Nagy L."/>
            <person name="Hibbett D."/>
            <person name="Henrissat B."/>
            <person name="Matheny P.B."/>
            <person name="Labbe J."/>
            <person name="Martin F."/>
        </authorList>
    </citation>
    <scope>NUCLEOTIDE SEQUENCE</scope>
    <source>
        <strain evidence="1">EC-137</strain>
    </source>
</reference>
<evidence type="ECO:0000313" key="2">
    <source>
        <dbReference type="Proteomes" id="UP000814128"/>
    </source>
</evidence>
<gene>
    <name evidence="1" type="ORF">K488DRAFT_49127</name>
</gene>
<sequence>MSEDLIVLYDIPSAVLPDKAWSPNVWKTRLLLNYKGLPYRTEWTESPDLRPVAMKLGVPPNKITSNGNPLHFAPFIWCPRTSAYVPDSLEIAIHLEHAYPETPRVIQGPVCEALVRAWDAHWNETVSTRMYPLMLMRTHDQLTPRSAAGFRWSRERMLGTSLEAQAPPDKQPALWDALRQGLARIDGYLRDAPFVAGNQLTYPDFVIAGWLIWMKRVLGPESAEWQEVEKWNDGRWKKHLDVFSQWEYVDGTNAPTR</sequence>
<evidence type="ECO:0000313" key="1">
    <source>
        <dbReference type="EMBL" id="KAI0032787.1"/>
    </source>
</evidence>
<name>A0ACB8QMB1_9AGAM</name>
<reference evidence="1" key="2">
    <citation type="journal article" date="2022" name="New Phytol.">
        <title>Evolutionary transition to the ectomycorrhizal habit in the genomes of a hyperdiverse lineage of mushroom-forming fungi.</title>
        <authorList>
            <person name="Looney B."/>
            <person name="Miyauchi S."/>
            <person name="Morin E."/>
            <person name="Drula E."/>
            <person name="Courty P.E."/>
            <person name="Kohler A."/>
            <person name="Kuo A."/>
            <person name="LaButti K."/>
            <person name="Pangilinan J."/>
            <person name="Lipzen A."/>
            <person name="Riley R."/>
            <person name="Andreopoulos W."/>
            <person name="He G."/>
            <person name="Johnson J."/>
            <person name="Nolan M."/>
            <person name="Tritt A."/>
            <person name="Barry K.W."/>
            <person name="Grigoriev I.V."/>
            <person name="Nagy L.G."/>
            <person name="Hibbett D."/>
            <person name="Henrissat B."/>
            <person name="Matheny P.B."/>
            <person name="Labbe J."/>
            <person name="Martin F.M."/>
        </authorList>
    </citation>
    <scope>NUCLEOTIDE SEQUENCE</scope>
    <source>
        <strain evidence="1">EC-137</strain>
    </source>
</reference>
<comment type="caution">
    <text evidence="1">The sequence shown here is derived from an EMBL/GenBank/DDBJ whole genome shotgun (WGS) entry which is preliminary data.</text>
</comment>
<dbReference type="Proteomes" id="UP000814128">
    <property type="component" value="Unassembled WGS sequence"/>
</dbReference>
<protein>
    <submittedName>
        <fullName evidence="1">Uncharacterized protein</fullName>
    </submittedName>
</protein>
<keyword evidence="2" id="KW-1185">Reference proteome</keyword>
<dbReference type="EMBL" id="MU273536">
    <property type="protein sequence ID" value="KAI0032787.1"/>
    <property type="molecule type" value="Genomic_DNA"/>
</dbReference>